<evidence type="ECO:0000313" key="2">
    <source>
        <dbReference type="Proteomes" id="UP000316208"/>
    </source>
</evidence>
<reference evidence="1 2" key="1">
    <citation type="submission" date="2018-03" db="EMBL/GenBank/DDBJ databases">
        <title>Aerobic endospore-forming bacteria genome sequencing and assembly.</title>
        <authorList>
            <person name="Cavalcante D.A."/>
            <person name="Driks A."/>
            <person name="Putonti C."/>
            <person name="De-Souza M.T."/>
        </authorList>
    </citation>
    <scope>NUCLEOTIDE SEQUENCE [LARGE SCALE GENOMIC DNA]</scope>
    <source>
        <strain evidence="1 2">SDF0028</strain>
    </source>
</reference>
<proteinExistence type="predicted"/>
<accession>A0ABY3AI47</accession>
<organism evidence="1 2">
    <name type="scientific">Paenibacillus popilliae</name>
    <name type="common">Bacillus popilliae</name>
    <dbReference type="NCBI Taxonomy" id="78057"/>
    <lineage>
        <taxon>Bacteria</taxon>
        <taxon>Bacillati</taxon>
        <taxon>Bacillota</taxon>
        <taxon>Bacilli</taxon>
        <taxon>Bacillales</taxon>
        <taxon>Paenibacillaceae</taxon>
        <taxon>Paenibacillus</taxon>
    </lineage>
</organism>
<name>A0ABY3AI47_PAEPP</name>
<dbReference type="EMBL" id="SADY01000009">
    <property type="protein sequence ID" value="TQR41724.1"/>
    <property type="molecule type" value="Genomic_DNA"/>
</dbReference>
<comment type="caution">
    <text evidence="1">The sequence shown here is derived from an EMBL/GenBank/DDBJ whole genome shotgun (WGS) entry which is preliminary data.</text>
</comment>
<evidence type="ECO:0000313" key="1">
    <source>
        <dbReference type="EMBL" id="TQR41724.1"/>
    </source>
</evidence>
<gene>
    <name evidence="1" type="ORF">C7Y44_24685</name>
</gene>
<dbReference type="RefSeq" id="WP_142546050.1">
    <property type="nucleotide sequence ID" value="NZ_SADY01000009.1"/>
</dbReference>
<keyword evidence="2" id="KW-1185">Reference proteome</keyword>
<protein>
    <submittedName>
        <fullName evidence="1">Uncharacterized protein</fullName>
    </submittedName>
</protein>
<sequence length="250" mass="29592">MLLNELQEYCEIIVLKGIKSWYCYSNKTPAFIFTHYLHFSLLEGHIIKVSIRGEMEVEAVYEFLKSIEKFITDECTDRIVKITNIAYKETNFDALLFIPSSYHTSFATYSDRLHQKTIDVFPIYNCEFSGDESPDIVKFMRQDIVSTVNWNREISPKIRLRYKNNKTKSRTTGREMHLDKWNNLLHELNSLQDCTDSSSFIEVENYKNEYIHISILSIHVLVIRNKKEILLQGELEEIKRYVTNFVFNSK</sequence>
<dbReference type="Proteomes" id="UP000316208">
    <property type="component" value="Unassembled WGS sequence"/>
</dbReference>